<organism evidence="1 2">
    <name type="scientific">Nemania bipapillata</name>
    <dbReference type="NCBI Taxonomy" id="110536"/>
    <lineage>
        <taxon>Eukaryota</taxon>
        <taxon>Fungi</taxon>
        <taxon>Dikarya</taxon>
        <taxon>Ascomycota</taxon>
        <taxon>Pezizomycotina</taxon>
        <taxon>Sordariomycetes</taxon>
        <taxon>Xylariomycetidae</taxon>
        <taxon>Xylariales</taxon>
        <taxon>Xylariaceae</taxon>
        <taxon>Nemania</taxon>
    </lineage>
</organism>
<protein>
    <submittedName>
        <fullName evidence="1">Uncharacterized protein</fullName>
    </submittedName>
</protein>
<evidence type="ECO:0000313" key="1">
    <source>
        <dbReference type="EMBL" id="KAJ8113599.1"/>
    </source>
</evidence>
<proteinExistence type="predicted"/>
<keyword evidence="2" id="KW-1185">Reference proteome</keyword>
<dbReference type="EMBL" id="JAPESX010001509">
    <property type="protein sequence ID" value="KAJ8113599.1"/>
    <property type="molecule type" value="Genomic_DNA"/>
</dbReference>
<comment type="caution">
    <text evidence="1">The sequence shown here is derived from an EMBL/GenBank/DDBJ whole genome shotgun (WGS) entry which is preliminary data.</text>
</comment>
<sequence>MFEKAREEKPKREKPWGLKAIVSRLKKKTDSELEDFMVIGIDFGTTYSGVAWATVADFENDQINLITSWPDWGREEGKAPTELFYENNKVMWGYGIPADAEPIRWFKLLLLREEDLPSPELRQAEYLLRARRFLREQNKTAIDLIADFLRCLWQHILVTIQKARKKTVVDGMVFHVVLTVPAIWKGYARQAMEDAARKAGILDFRPAGPTTLAFAPEPEAAALATICELRQSIKKDEVYVICDAGGGTVDLISYQVNDTDPIALNEAVLGTGGLCGGIFIDEAFENICKNRLGRRWGKLSQTGVREIMRNEWEYAIKPQYRVGDGSKEYIVAVPAEAFKDGSTNDDSRKPIIKEGRIYFSSSDIQAAFEDVFSEIHKLVDGQIRKAKENKLSVVGIVLVGGLGSSPYLYDYLSALYEKKGIDVMQSTGVKPRTAICRGAIFKGFLDGSTQSTAEASYSNKAAPKVASAISVTSTIARQSLGVTTLSRFSKDTHLEQDKVWDSDEECYFAEKQMTWYLTKGQNVQKLEPVRHDFYKSYASETAYQARAGEVTIEIKQCFDDTAPARLTDKVGDLCTITIKHDVAYEELADFHSDTGKKLKKFNYVVEMIPSGASMDFAIIYNDIKLGSQNAKIQFE</sequence>
<dbReference type="Proteomes" id="UP001153334">
    <property type="component" value="Unassembled WGS sequence"/>
</dbReference>
<accession>A0ACC2IEH6</accession>
<evidence type="ECO:0000313" key="2">
    <source>
        <dbReference type="Proteomes" id="UP001153334"/>
    </source>
</evidence>
<gene>
    <name evidence="1" type="ORF">ONZ43_g5118</name>
</gene>
<reference evidence="1" key="1">
    <citation type="submission" date="2022-11" db="EMBL/GenBank/DDBJ databases">
        <title>Genome Sequence of Nemania bipapillata.</title>
        <authorList>
            <person name="Buettner E."/>
        </authorList>
    </citation>
    <scope>NUCLEOTIDE SEQUENCE</scope>
    <source>
        <strain evidence="1">CP14</strain>
    </source>
</reference>
<name>A0ACC2IEH6_9PEZI</name>